<dbReference type="Pfam" id="PF14028">
    <property type="entry name" value="Lant_dehydr_C"/>
    <property type="match status" value="1"/>
</dbReference>
<dbReference type="EMBL" id="JPRM01000014">
    <property type="protein sequence ID" value="KFF16535.1"/>
    <property type="molecule type" value="Genomic_DNA"/>
</dbReference>
<reference evidence="3 5" key="2">
    <citation type="submission" date="2016-11" db="EMBL/GenBank/DDBJ databases">
        <title>Whole genomes of Flavobacteriaceae.</title>
        <authorList>
            <person name="Stine C."/>
            <person name="Li C."/>
            <person name="Tadesse D."/>
        </authorList>
    </citation>
    <scope>NUCLEOTIDE SEQUENCE [LARGE SCALE GENOMIC DNA]</scope>
    <source>
        <strain evidence="3 5">ATCC 29551</strain>
    </source>
</reference>
<proteinExistence type="predicted"/>
<dbReference type="Proteomes" id="UP000028712">
    <property type="component" value="Unassembled WGS sequence"/>
</dbReference>
<evidence type="ECO:0000313" key="5">
    <source>
        <dbReference type="Proteomes" id="UP000198424"/>
    </source>
</evidence>
<protein>
    <recommendedName>
        <fullName evidence="1">Thiopeptide-type bacteriocin biosynthesis domain-containing protein</fullName>
    </recommendedName>
</protein>
<gene>
    <name evidence="3" type="ORF">B0A62_12330</name>
    <name evidence="2" type="ORF">IW20_10205</name>
</gene>
<comment type="caution">
    <text evidence="2">The sequence shown here is derived from an EMBL/GenBank/DDBJ whole genome shotgun (WGS) entry which is preliminary data.</text>
</comment>
<name>A0A086AIM1_FLAHY</name>
<evidence type="ECO:0000313" key="2">
    <source>
        <dbReference type="EMBL" id="KFF16535.1"/>
    </source>
</evidence>
<organism evidence="2 4">
    <name type="scientific">Flavobacterium hydatis</name>
    <name type="common">Cytophaga aquatilis</name>
    <dbReference type="NCBI Taxonomy" id="991"/>
    <lineage>
        <taxon>Bacteria</taxon>
        <taxon>Pseudomonadati</taxon>
        <taxon>Bacteroidota</taxon>
        <taxon>Flavobacteriia</taxon>
        <taxon>Flavobacteriales</taxon>
        <taxon>Flavobacteriaceae</taxon>
        <taxon>Flavobacterium</taxon>
    </lineage>
</organism>
<dbReference type="InterPro" id="IPR023809">
    <property type="entry name" value="Thiopep_bacteriocin_synth_dom"/>
</dbReference>
<dbReference type="AlphaFoldDB" id="A0A086AIM1"/>
<dbReference type="NCBIfam" id="TIGR03891">
    <property type="entry name" value="thiopep_ocin"/>
    <property type="match status" value="1"/>
</dbReference>
<dbReference type="EMBL" id="MUGY01000012">
    <property type="protein sequence ID" value="OXA93932.1"/>
    <property type="molecule type" value="Genomic_DNA"/>
</dbReference>
<evidence type="ECO:0000313" key="4">
    <source>
        <dbReference type="Proteomes" id="UP000028712"/>
    </source>
</evidence>
<dbReference type="eggNOG" id="ENOG5030HIR">
    <property type="taxonomic scope" value="Bacteria"/>
</dbReference>
<evidence type="ECO:0000313" key="3">
    <source>
        <dbReference type="EMBL" id="OXA93932.1"/>
    </source>
</evidence>
<dbReference type="STRING" id="991.IW20_10205"/>
<reference evidence="2 4" key="1">
    <citation type="submission" date="2014-07" db="EMBL/GenBank/DDBJ databases">
        <title>Genome of Flavobacterium hydatis DSM 2063.</title>
        <authorList>
            <person name="Pipes S.E."/>
            <person name="Stropko S.J."/>
            <person name="Newman J.D."/>
        </authorList>
    </citation>
    <scope>NUCLEOTIDE SEQUENCE [LARGE SCALE GENOMIC DNA]</scope>
    <source>
        <strain evidence="2 4">DSM 2063</strain>
    </source>
</reference>
<dbReference type="Proteomes" id="UP000198424">
    <property type="component" value="Unassembled WGS sequence"/>
</dbReference>
<accession>A0A086AIM1</accession>
<sequence>MKRDFCLGSEWLYYKIYTGVKTADTVLVEKLYPIISLLKERKLISKWFFIRYKDSDEHLRIRFLIDSPNKLSETIMLLYPVLNKMLEQNIIWKIQTDTYKREIERYGQSTMLDSEFLFWQDSEMILQYLSIKPSFRNVDAQLLFSFCAINNFLDSFLLTNTDKLKLMNDLQLSFKDEFNANKILKKEMDKQYRELSHEICQFLSGNAINDYPEVFKLIQEKQNQTKEAVLQIKENLQIPLSIFLMSHIHMIVNRQYTSKQRMYELIIYDHLHRYYKTIEYRHSSLPKLKG</sequence>
<feature type="domain" description="Thiopeptide-type bacteriocin biosynthesis" evidence="1">
    <location>
        <begin position="11"/>
        <end position="275"/>
    </location>
</feature>
<keyword evidence="5" id="KW-1185">Reference proteome</keyword>
<dbReference type="RefSeq" id="WP_035621460.1">
    <property type="nucleotide sequence ID" value="NZ_JBEWQG010000018.1"/>
</dbReference>
<evidence type="ECO:0000259" key="1">
    <source>
        <dbReference type="Pfam" id="PF14028"/>
    </source>
</evidence>